<dbReference type="Proteomes" id="UP000184436">
    <property type="component" value="Unassembled WGS sequence"/>
</dbReference>
<name>A0A1M4TRU2_9BACE</name>
<dbReference type="GO" id="GO:0070733">
    <property type="term" value="F:AMPylase activity"/>
    <property type="evidence" value="ECO:0007669"/>
    <property type="project" value="UniProtKB-EC"/>
</dbReference>
<evidence type="ECO:0000256" key="4">
    <source>
        <dbReference type="ARBA" id="ARBA00022840"/>
    </source>
</evidence>
<dbReference type="PANTHER" id="PTHR39560">
    <property type="entry name" value="PROTEIN ADENYLYLTRANSFERASE FIC-RELATED"/>
    <property type="match status" value="1"/>
</dbReference>
<evidence type="ECO:0000256" key="1">
    <source>
        <dbReference type="ARBA" id="ARBA00022679"/>
    </source>
</evidence>
<evidence type="ECO:0000256" key="3">
    <source>
        <dbReference type="ARBA" id="ARBA00022741"/>
    </source>
</evidence>
<feature type="domain" description="Fido" evidence="8">
    <location>
        <begin position="99"/>
        <end position="252"/>
    </location>
</feature>
<keyword evidence="2" id="KW-0548">Nucleotidyltransferase</keyword>
<dbReference type="GO" id="GO:0051302">
    <property type="term" value="P:regulation of cell division"/>
    <property type="evidence" value="ECO:0007669"/>
    <property type="project" value="TreeGrafter"/>
</dbReference>
<dbReference type="PANTHER" id="PTHR39560:SF1">
    <property type="entry name" value="PROTEIN ADENYLYLTRANSFERASE FIC-RELATED"/>
    <property type="match status" value="1"/>
</dbReference>
<evidence type="ECO:0000313" key="10">
    <source>
        <dbReference type="Proteomes" id="UP000184436"/>
    </source>
</evidence>
<dbReference type="SUPFAM" id="SSF140931">
    <property type="entry name" value="Fic-like"/>
    <property type="match status" value="1"/>
</dbReference>
<dbReference type="AlphaFoldDB" id="A0A1M4TRU2"/>
<dbReference type="GO" id="GO:0005524">
    <property type="term" value="F:ATP binding"/>
    <property type="evidence" value="ECO:0007669"/>
    <property type="project" value="UniProtKB-KW"/>
</dbReference>
<protein>
    <recommendedName>
        <fullName evidence="5">protein adenylyltransferase</fullName>
        <ecNumber evidence="5">2.7.7.108</ecNumber>
    </recommendedName>
</protein>
<dbReference type="InterPro" id="IPR033788">
    <property type="entry name" value="VbhA-like"/>
</dbReference>
<sequence>MLNFDEYIQQGEPQKREKGYAWQTAIGLQAVDGLKPSEYLIETARKHIEGDITIDEVQQLIKSYYDSKDIRTEKDYETEEADKVSANITKLLNERSFAFTVAGLTAIHRRIFDGVFKFAGQIRDYNITKKEWVLRGDTVFYVSAPDIRKAIEYDLEQEKTFDYTGLDIYQIVSHITQFVSGLWQIHPFGEGNTRTTAVFAIQYLRSMGFNVENDLFAKHSWYFRNALVRANYQNIQKGIKREAAYLERFFRNLLMGENNELRNRFMIVNAPEDILISTPTSTPSSTPSRSENPLQIDNENIIRLIKAIANNRLSVKEMMATVGLKNRENFMEYSLNPAIKEGFVSMLYPDKPRHPRQKYLLTIKGLAVYNSKYMQK</sequence>
<keyword evidence="10" id="KW-1185">Reference proteome</keyword>
<evidence type="ECO:0000256" key="5">
    <source>
        <dbReference type="ARBA" id="ARBA00034531"/>
    </source>
</evidence>
<evidence type="ECO:0000256" key="7">
    <source>
        <dbReference type="ARBA" id="ARBA00048696"/>
    </source>
</evidence>
<proteinExistence type="predicted"/>
<dbReference type="EC" id="2.7.7.108" evidence="5"/>
<keyword evidence="3" id="KW-0547">Nucleotide-binding</keyword>
<dbReference type="PROSITE" id="PS51459">
    <property type="entry name" value="FIDO"/>
    <property type="match status" value="1"/>
</dbReference>
<evidence type="ECO:0000256" key="2">
    <source>
        <dbReference type="ARBA" id="ARBA00022695"/>
    </source>
</evidence>
<dbReference type="InterPro" id="IPR036597">
    <property type="entry name" value="Fido-like_dom_sf"/>
</dbReference>
<evidence type="ECO:0000256" key="6">
    <source>
        <dbReference type="ARBA" id="ARBA00047939"/>
    </source>
</evidence>
<dbReference type="OrthoDB" id="9814400at2"/>
<dbReference type="EMBL" id="FQVD01000002">
    <property type="protein sequence ID" value="SHE47191.1"/>
    <property type="molecule type" value="Genomic_DNA"/>
</dbReference>
<dbReference type="CDD" id="cd11586">
    <property type="entry name" value="VbhA_like"/>
    <property type="match status" value="1"/>
</dbReference>
<evidence type="ECO:0000313" key="9">
    <source>
        <dbReference type="EMBL" id="SHE47191.1"/>
    </source>
</evidence>
<evidence type="ECO:0000259" key="8">
    <source>
        <dbReference type="PROSITE" id="PS51459"/>
    </source>
</evidence>
<reference evidence="9 10" key="1">
    <citation type="submission" date="2016-11" db="EMBL/GenBank/DDBJ databases">
        <authorList>
            <person name="Jaros S."/>
            <person name="Januszkiewicz K."/>
            <person name="Wedrychowicz H."/>
        </authorList>
    </citation>
    <scope>NUCLEOTIDE SEQUENCE [LARGE SCALE GENOMIC DNA]</scope>
    <source>
        <strain evidence="9 10">DSM 26883</strain>
    </source>
</reference>
<keyword evidence="4" id="KW-0067">ATP-binding</keyword>
<comment type="catalytic activity">
    <reaction evidence="7">
        <text>L-tyrosyl-[protein] + ATP = O-(5'-adenylyl)-L-tyrosyl-[protein] + diphosphate</text>
        <dbReference type="Rhea" id="RHEA:54288"/>
        <dbReference type="Rhea" id="RHEA-COMP:10136"/>
        <dbReference type="Rhea" id="RHEA-COMP:13846"/>
        <dbReference type="ChEBI" id="CHEBI:30616"/>
        <dbReference type="ChEBI" id="CHEBI:33019"/>
        <dbReference type="ChEBI" id="CHEBI:46858"/>
        <dbReference type="ChEBI" id="CHEBI:83624"/>
        <dbReference type="EC" id="2.7.7.108"/>
    </reaction>
</comment>
<dbReference type="Pfam" id="PF02661">
    <property type="entry name" value="Fic"/>
    <property type="match status" value="1"/>
</dbReference>
<dbReference type="Gene3D" id="1.10.3290.10">
    <property type="entry name" value="Fido-like domain"/>
    <property type="match status" value="1"/>
</dbReference>
<gene>
    <name evidence="9" type="ORF">SAMN05444349_102223</name>
</gene>
<dbReference type="InterPro" id="IPR049514">
    <property type="entry name" value="Fic-like_C"/>
</dbReference>
<comment type="catalytic activity">
    <reaction evidence="6">
        <text>L-threonyl-[protein] + ATP = 3-O-(5'-adenylyl)-L-threonyl-[protein] + diphosphate</text>
        <dbReference type="Rhea" id="RHEA:54292"/>
        <dbReference type="Rhea" id="RHEA-COMP:11060"/>
        <dbReference type="Rhea" id="RHEA-COMP:13847"/>
        <dbReference type="ChEBI" id="CHEBI:30013"/>
        <dbReference type="ChEBI" id="CHEBI:30616"/>
        <dbReference type="ChEBI" id="CHEBI:33019"/>
        <dbReference type="ChEBI" id="CHEBI:138113"/>
        <dbReference type="EC" id="2.7.7.108"/>
    </reaction>
</comment>
<accession>A0A1M4TRU2</accession>
<keyword evidence="1" id="KW-0808">Transferase</keyword>
<dbReference type="Pfam" id="PF21247">
    <property type="entry name" value="Fic-like_C"/>
    <property type="match status" value="1"/>
</dbReference>
<dbReference type="InterPro" id="IPR003812">
    <property type="entry name" value="Fido"/>
</dbReference>
<organism evidence="9 10">
    <name type="scientific">Bacteroides faecichinchillae</name>
    <dbReference type="NCBI Taxonomy" id="871325"/>
    <lineage>
        <taxon>Bacteria</taxon>
        <taxon>Pseudomonadati</taxon>
        <taxon>Bacteroidota</taxon>
        <taxon>Bacteroidia</taxon>
        <taxon>Bacteroidales</taxon>
        <taxon>Bacteroidaceae</taxon>
        <taxon>Bacteroides</taxon>
    </lineage>
</organism>
<dbReference type="STRING" id="871325.SAMN05444349_102223"/>
<dbReference type="RefSeq" id="WP_025073643.1">
    <property type="nucleotide sequence ID" value="NZ_FQVD01000002.1"/>
</dbReference>